<accession>A0A367ZLT2</accession>
<gene>
    <name evidence="1" type="ORF">OZSIB_1573</name>
</gene>
<dbReference type="EMBL" id="QOQW01000024">
    <property type="protein sequence ID" value="RCK78331.1"/>
    <property type="molecule type" value="Genomic_DNA"/>
</dbReference>
<proteinExistence type="predicted"/>
<dbReference type="AlphaFoldDB" id="A0A367ZLT2"/>
<evidence type="ECO:0000313" key="2">
    <source>
        <dbReference type="Proteomes" id="UP000252355"/>
    </source>
</evidence>
<evidence type="ECO:0000313" key="1">
    <source>
        <dbReference type="EMBL" id="RCK78331.1"/>
    </source>
</evidence>
<organism evidence="1 2">
    <name type="scientific">Candidatus Ozemobacter sibiricus</name>
    <dbReference type="NCBI Taxonomy" id="2268124"/>
    <lineage>
        <taxon>Bacteria</taxon>
        <taxon>Candidatus Ozemobacteria</taxon>
        <taxon>Candidatus Ozemobacterales</taxon>
        <taxon>Candidatus Ozemobacteraceae</taxon>
        <taxon>Candidatus Ozemobacter</taxon>
    </lineage>
</organism>
<comment type="caution">
    <text evidence="1">The sequence shown here is derived from an EMBL/GenBank/DDBJ whole genome shotgun (WGS) entry which is preliminary data.</text>
</comment>
<dbReference type="Proteomes" id="UP000252355">
    <property type="component" value="Unassembled WGS sequence"/>
</dbReference>
<protein>
    <submittedName>
        <fullName evidence="1">Uncharacterized protein</fullName>
    </submittedName>
</protein>
<sequence>MAIITVTPQLLEDIRQALKLPSFSRPYAVLLDSGDLGTVFTYIPLLAGEYEKLPPELKKAAYCLDKGRYGLIGYLPKTFETPRDGNVAAVSVTYNEFGSIIDLSYTLDTAPETVYHVEHPLRREKLLQYAKKKKLPLRSAVRSSK</sequence>
<reference evidence="1 2" key="1">
    <citation type="submission" date="2018-05" db="EMBL/GenBank/DDBJ databases">
        <title>A metagenomic window into the 2 km-deep terrestrial subsurface aquifer revealed taxonomically and functionally diverse microbial community comprising novel uncultured bacterial lineages.</title>
        <authorList>
            <person name="Kadnikov V.V."/>
            <person name="Mardanov A.V."/>
            <person name="Beletsky A.V."/>
            <person name="Banks D."/>
            <person name="Pimenov N.V."/>
            <person name="Frank Y.A."/>
            <person name="Karnachuk O.V."/>
            <person name="Ravin N.V."/>
        </authorList>
    </citation>
    <scope>NUCLEOTIDE SEQUENCE [LARGE SCALE GENOMIC DNA]</scope>
    <source>
        <strain evidence="1">BY5</strain>
    </source>
</reference>
<name>A0A367ZLT2_9BACT</name>